<feature type="domain" description="RNA polymerase sigma factor 70 region 4 type 2" evidence="5">
    <location>
        <begin position="123"/>
        <end position="175"/>
    </location>
</feature>
<dbReference type="InterPro" id="IPR007627">
    <property type="entry name" value="RNA_pol_sigma70_r2"/>
</dbReference>
<dbReference type="CDD" id="cd06171">
    <property type="entry name" value="Sigma70_r4"/>
    <property type="match status" value="1"/>
</dbReference>
<dbReference type="EMBL" id="JAHSPG010000017">
    <property type="protein sequence ID" value="MBV4360179.1"/>
    <property type="molecule type" value="Genomic_DNA"/>
</dbReference>
<dbReference type="PANTHER" id="PTHR43133">
    <property type="entry name" value="RNA POLYMERASE ECF-TYPE SIGMA FACTO"/>
    <property type="match status" value="1"/>
</dbReference>
<dbReference type="InterPro" id="IPR014284">
    <property type="entry name" value="RNA_pol_sigma-70_dom"/>
</dbReference>
<evidence type="ECO:0000313" key="7">
    <source>
        <dbReference type="Proteomes" id="UP000812270"/>
    </source>
</evidence>
<evidence type="ECO:0000256" key="3">
    <source>
        <dbReference type="ARBA" id="ARBA00023163"/>
    </source>
</evidence>
<reference evidence="6" key="1">
    <citation type="submission" date="2021-06" db="EMBL/GenBank/DDBJ databases">
        <authorList>
            <person name="Huq M.A."/>
        </authorList>
    </citation>
    <scope>NUCLEOTIDE SEQUENCE</scope>
    <source>
        <strain evidence="6">MAH-26</strain>
    </source>
</reference>
<keyword evidence="1" id="KW-0805">Transcription regulation</keyword>
<accession>A0A9E2SFA9</accession>
<dbReference type="Pfam" id="PF08281">
    <property type="entry name" value="Sigma70_r4_2"/>
    <property type="match status" value="1"/>
</dbReference>
<sequence length="196" mass="22869">MNDSGMEQPQEMWAAFLKGDDSGLEKLYQLYFDQLYAYGFRYCADAVFVEDAIQDLFIKFINTRHKLTLPVSVKNYLFRSFKNLLIDKLRAEKRLSANDSPFEFTLAVDDTVMEKEQAMLLQQKLQKAMEQLTARQREAIYLRFYENFSYQEISSILDLSPKATYKLMARSIEALRVIYKAGAAIILWALQASFLF</sequence>
<dbReference type="GO" id="GO:0016987">
    <property type="term" value="F:sigma factor activity"/>
    <property type="evidence" value="ECO:0007669"/>
    <property type="project" value="UniProtKB-KW"/>
</dbReference>
<dbReference type="RefSeq" id="WP_217794445.1">
    <property type="nucleotide sequence ID" value="NZ_JAHSPG010000017.1"/>
</dbReference>
<evidence type="ECO:0000259" key="5">
    <source>
        <dbReference type="Pfam" id="PF08281"/>
    </source>
</evidence>
<feature type="domain" description="RNA polymerase sigma-70 region 2" evidence="4">
    <location>
        <begin position="27"/>
        <end position="94"/>
    </location>
</feature>
<dbReference type="GO" id="GO:0006352">
    <property type="term" value="P:DNA-templated transcription initiation"/>
    <property type="evidence" value="ECO:0007669"/>
    <property type="project" value="InterPro"/>
</dbReference>
<evidence type="ECO:0000256" key="1">
    <source>
        <dbReference type="ARBA" id="ARBA00023015"/>
    </source>
</evidence>
<keyword evidence="2" id="KW-0731">Sigma factor</keyword>
<dbReference type="AlphaFoldDB" id="A0A9E2SFA9"/>
<keyword evidence="3" id="KW-0804">Transcription</keyword>
<evidence type="ECO:0000256" key="2">
    <source>
        <dbReference type="ARBA" id="ARBA00023082"/>
    </source>
</evidence>
<comment type="caution">
    <text evidence="6">The sequence shown here is derived from an EMBL/GenBank/DDBJ whole genome shotgun (WGS) entry which is preliminary data.</text>
</comment>
<dbReference type="NCBIfam" id="TIGR02937">
    <property type="entry name" value="sigma70-ECF"/>
    <property type="match status" value="1"/>
</dbReference>
<dbReference type="PANTHER" id="PTHR43133:SF46">
    <property type="entry name" value="RNA POLYMERASE SIGMA-70 FACTOR ECF SUBFAMILY"/>
    <property type="match status" value="1"/>
</dbReference>
<gene>
    <name evidence="6" type="ORF">KTO63_23645</name>
</gene>
<dbReference type="InterPro" id="IPR013249">
    <property type="entry name" value="RNA_pol_sigma70_r4_t2"/>
</dbReference>
<name>A0A9E2SFA9_9BACT</name>
<dbReference type="InterPro" id="IPR039425">
    <property type="entry name" value="RNA_pol_sigma-70-like"/>
</dbReference>
<dbReference type="Pfam" id="PF04542">
    <property type="entry name" value="Sigma70_r2"/>
    <property type="match status" value="1"/>
</dbReference>
<dbReference type="GO" id="GO:0003677">
    <property type="term" value="F:DNA binding"/>
    <property type="evidence" value="ECO:0007669"/>
    <property type="project" value="InterPro"/>
</dbReference>
<protein>
    <submittedName>
        <fullName evidence="6">Sigma-70 family RNA polymerase sigma factor</fullName>
    </submittedName>
</protein>
<evidence type="ECO:0000313" key="6">
    <source>
        <dbReference type="EMBL" id="MBV4360179.1"/>
    </source>
</evidence>
<proteinExistence type="predicted"/>
<dbReference type="Proteomes" id="UP000812270">
    <property type="component" value="Unassembled WGS sequence"/>
</dbReference>
<organism evidence="6 7">
    <name type="scientific">Pinibacter aurantiacus</name>
    <dbReference type="NCBI Taxonomy" id="2851599"/>
    <lineage>
        <taxon>Bacteria</taxon>
        <taxon>Pseudomonadati</taxon>
        <taxon>Bacteroidota</taxon>
        <taxon>Chitinophagia</taxon>
        <taxon>Chitinophagales</taxon>
        <taxon>Chitinophagaceae</taxon>
        <taxon>Pinibacter</taxon>
    </lineage>
</organism>
<keyword evidence="7" id="KW-1185">Reference proteome</keyword>
<evidence type="ECO:0000259" key="4">
    <source>
        <dbReference type="Pfam" id="PF04542"/>
    </source>
</evidence>